<keyword evidence="12" id="KW-0255">Endonuclease</keyword>
<dbReference type="GO" id="GO:0005524">
    <property type="term" value="F:ATP binding"/>
    <property type="evidence" value="ECO:0007669"/>
    <property type="project" value="UniProtKB-KW"/>
</dbReference>
<evidence type="ECO:0000256" key="5">
    <source>
        <dbReference type="ARBA" id="ARBA00022741"/>
    </source>
</evidence>
<dbReference type="STRING" id="1454001.AW08_02513"/>
<dbReference type="InterPro" id="IPR006474">
    <property type="entry name" value="Helicase_Cas3_CRISPR-ass_core"/>
</dbReference>
<dbReference type="InterPro" id="IPR014001">
    <property type="entry name" value="Helicase_ATP-bd"/>
</dbReference>
<evidence type="ECO:0000313" key="12">
    <source>
        <dbReference type="EMBL" id="EXI66608.1"/>
    </source>
</evidence>
<keyword evidence="5" id="KW-0547">Nucleotide-binding</keyword>
<keyword evidence="9" id="KW-0051">Antiviral defense</keyword>
<dbReference type="NCBIfam" id="TIGR01587">
    <property type="entry name" value="cas3_core"/>
    <property type="match status" value="1"/>
</dbReference>
<evidence type="ECO:0000256" key="9">
    <source>
        <dbReference type="ARBA" id="ARBA00023118"/>
    </source>
</evidence>
<evidence type="ECO:0000259" key="11">
    <source>
        <dbReference type="PROSITE" id="PS51643"/>
    </source>
</evidence>
<feature type="domain" description="Helicase ATP-binding" evidence="10">
    <location>
        <begin position="299"/>
        <end position="505"/>
    </location>
</feature>
<dbReference type="Pfam" id="PF18019">
    <property type="entry name" value="Cas3_HD"/>
    <property type="match status" value="1"/>
</dbReference>
<dbReference type="InterPro" id="IPR054712">
    <property type="entry name" value="Cas3-like_dom"/>
</dbReference>
<protein>
    <submittedName>
        <fullName evidence="12">CRISPR-associated endonuclease/helicase Cas3</fullName>
        <ecNumber evidence="12">3.1.-.-</ecNumber>
    </submittedName>
</protein>
<dbReference type="SMART" id="SM00487">
    <property type="entry name" value="DEXDc"/>
    <property type="match status" value="1"/>
</dbReference>
<dbReference type="InterPro" id="IPR038257">
    <property type="entry name" value="CRISPR-assoc_Cas3_HD_sf"/>
</dbReference>
<dbReference type="Pfam" id="PF22590">
    <property type="entry name" value="Cas3-like_C_2"/>
    <property type="match status" value="1"/>
</dbReference>
<evidence type="ECO:0000256" key="7">
    <source>
        <dbReference type="ARBA" id="ARBA00022806"/>
    </source>
</evidence>
<dbReference type="Pfam" id="PF00270">
    <property type="entry name" value="DEAD"/>
    <property type="match status" value="1"/>
</dbReference>
<dbReference type="AlphaFoldDB" id="A0A011MA56"/>
<keyword evidence="8" id="KW-0067">ATP-binding</keyword>
<dbReference type="InterPro" id="IPR006483">
    <property type="entry name" value="CRISPR-assoc_Cas3_HD"/>
</dbReference>
<keyword evidence="3" id="KW-0540">Nuclease</keyword>
<dbReference type="PATRIC" id="fig|1454001.3.peg.2567"/>
<evidence type="ECO:0000256" key="4">
    <source>
        <dbReference type="ARBA" id="ARBA00022723"/>
    </source>
</evidence>
<dbReference type="EC" id="3.1.-.-" evidence="12"/>
<dbReference type="Proteomes" id="UP000020218">
    <property type="component" value="Unassembled WGS sequence"/>
</dbReference>
<evidence type="ECO:0000259" key="10">
    <source>
        <dbReference type="PROSITE" id="PS51192"/>
    </source>
</evidence>
<dbReference type="GO" id="GO:0051607">
    <property type="term" value="P:defense response to virus"/>
    <property type="evidence" value="ECO:0007669"/>
    <property type="project" value="UniProtKB-KW"/>
</dbReference>
<dbReference type="PANTHER" id="PTHR47963">
    <property type="entry name" value="DEAD-BOX ATP-DEPENDENT RNA HELICASE 47, MITOCHONDRIAL"/>
    <property type="match status" value="1"/>
</dbReference>
<dbReference type="InterPro" id="IPR050547">
    <property type="entry name" value="DEAD_box_RNA_helicases"/>
</dbReference>
<keyword evidence="6 12" id="KW-0378">Hydrolase</keyword>
<dbReference type="InterPro" id="IPR027417">
    <property type="entry name" value="P-loop_NTPase"/>
</dbReference>
<keyword evidence="13" id="KW-1185">Reference proteome</keyword>
<dbReference type="SUPFAM" id="SSF52540">
    <property type="entry name" value="P-loop containing nucleoside triphosphate hydrolases"/>
    <property type="match status" value="1"/>
</dbReference>
<dbReference type="InterPro" id="IPR011545">
    <property type="entry name" value="DEAD/DEAH_box_helicase_dom"/>
</dbReference>
<dbReference type="CDD" id="cd09641">
    <property type="entry name" value="Cas3''_I"/>
    <property type="match status" value="1"/>
</dbReference>
<comment type="similarity">
    <text evidence="2">In the central section; belongs to the CRISPR-associated helicase Cas3 family.</text>
</comment>
<evidence type="ECO:0000256" key="6">
    <source>
        <dbReference type="ARBA" id="ARBA00022801"/>
    </source>
</evidence>
<keyword evidence="7" id="KW-0347">Helicase</keyword>
<dbReference type="NCBIfam" id="TIGR01596">
    <property type="entry name" value="cas3_HD"/>
    <property type="match status" value="1"/>
</dbReference>
<evidence type="ECO:0000256" key="3">
    <source>
        <dbReference type="ARBA" id="ARBA00022722"/>
    </source>
</evidence>
<accession>A0A011MA56</accession>
<dbReference type="GO" id="GO:0003724">
    <property type="term" value="F:RNA helicase activity"/>
    <property type="evidence" value="ECO:0007669"/>
    <property type="project" value="TreeGrafter"/>
</dbReference>
<proteinExistence type="inferred from homology"/>
<dbReference type="GO" id="GO:0004519">
    <property type="term" value="F:endonuclease activity"/>
    <property type="evidence" value="ECO:0007669"/>
    <property type="project" value="UniProtKB-KW"/>
</dbReference>
<evidence type="ECO:0000256" key="8">
    <source>
        <dbReference type="ARBA" id="ARBA00022840"/>
    </source>
</evidence>
<organism evidence="12 13">
    <name type="scientific">Candidatus Accumulibacter adjunctus</name>
    <dbReference type="NCBI Taxonomy" id="1454001"/>
    <lineage>
        <taxon>Bacteria</taxon>
        <taxon>Pseudomonadati</taxon>
        <taxon>Pseudomonadota</taxon>
        <taxon>Betaproteobacteria</taxon>
        <taxon>Candidatus Accumulibacter</taxon>
    </lineage>
</organism>
<reference evidence="12" key="1">
    <citation type="submission" date="2014-02" db="EMBL/GenBank/DDBJ databases">
        <title>Expanding our view of genomic diversity in Candidatus Accumulibacter clades.</title>
        <authorList>
            <person name="Skennerton C.T."/>
            <person name="Barr J.J."/>
            <person name="Slater F.R."/>
            <person name="Bond P.L."/>
            <person name="Tyson G.W."/>
        </authorList>
    </citation>
    <scope>NUCLEOTIDE SEQUENCE [LARGE SCALE GENOMIC DNA]</scope>
</reference>
<keyword evidence="4" id="KW-0479">Metal-binding</keyword>
<name>A0A011MA56_9PROT</name>
<dbReference type="PROSITE" id="PS51192">
    <property type="entry name" value="HELICASE_ATP_BIND_1"/>
    <property type="match status" value="1"/>
</dbReference>
<dbReference type="GO" id="GO:0003723">
    <property type="term" value="F:RNA binding"/>
    <property type="evidence" value="ECO:0007669"/>
    <property type="project" value="TreeGrafter"/>
</dbReference>
<dbReference type="Gene3D" id="1.10.3210.30">
    <property type="match status" value="1"/>
</dbReference>
<sequence>MPPPKFVSEKDVLVGSGMEAWGKLEIERQSGAVIDRLSLVDHCADVAAVFRELCTLRAIRRNLEREAGRPLTETDLDRLAVFSFLHDLGKCNAGFQAKAIPSAKDVAGHVREVAALFFDEDVRVRACEVLRLEEMADWLTNPETDLPRILLAAVSHHGQPAFTFDLDGAIQIDRHARYWQKNGDYDPFVALAHLTQMARSAFPEAFQGWSEPMAWTRPLEHRFAGLVMLADWLGSHREAFFPFQHRGNRISWARAQARIALAAVGLDVQRARRHISAGLPTFAEVFNLEATPRPLQAELAHADLPLLLIAESDTGSGKTEAALLHFLALFAAGEVDALYFALPTRVAARELYGRVHSAMRRVFAEHCPPVLLAVPAYARVDGDPPSCLPAAGELWHEAEQAKRERAWSAERPKRFLAAPIAVGTIDQVLLSAIQVPHAHLRAACLDRALLVVDEVHSSDVYMRYLSRRVIARHQAAGGRTLLLSATLGSAARVEYLFPNTRPPEPVPFEHAAEQPYPALSAPGIEPRHLPDPACRIKRVHIQALPALAAPETLVPALRTAVTGGARVLVVLNTVARAMALARLADEDPVLAPCLFSVNGQRCPHHGRFAPPDREVLDSEVSHRMGKRSSAKAVLLIGTQTLEQSLDIDADWLITDLCPIDVLLQRIGRLHRHDRGPRPDAVCSILLPTEADFSTFLKSNGEMGRGGLAGLGFVYEDLRILQLTRNWAADEPDIEMPRDNRRLVESATHPERLSALNSTKWRAHTAWLMGNAIAMGMAADNALIPDKSFGEFLFPGKLGPRLTTRLGLNDRIISLGGAYISPFGNSLEEISIPAHLAPGLDAEQAHRVSPEGCILLVHVGGFVFCYSRFGLERLDESVA</sequence>
<dbReference type="EMBL" id="JFAX01000014">
    <property type="protein sequence ID" value="EXI66608.1"/>
    <property type="molecule type" value="Genomic_DNA"/>
</dbReference>
<dbReference type="GO" id="GO:0016787">
    <property type="term" value="F:hydrolase activity"/>
    <property type="evidence" value="ECO:0007669"/>
    <property type="project" value="UniProtKB-KW"/>
</dbReference>
<gene>
    <name evidence="12" type="primary">ygcB</name>
    <name evidence="12" type="ORF">AW08_02513</name>
</gene>
<dbReference type="PANTHER" id="PTHR47963:SF9">
    <property type="entry name" value="CRISPR-ASSOCIATED ENDONUCLEASE_HELICASE CAS3"/>
    <property type="match status" value="1"/>
</dbReference>
<feature type="domain" description="HD Cas3-type" evidence="11">
    <location>
        <begin position="32"/>
        <end position="233"/>
    </location>
</feature>
<dbReference type="PROSITE" id="PS51643">
    <property type="entry name" value="HD_CAS3"/>
    <property type="match status" value="1"/>
</dbReference>
<evidence type="ECO:0000256" key="1">
    <source>
        <dbReference type="ARBA" id="ARBA00006847"/>
    </source>
</evidence>
<dbReference type="Gene3D" id="3.40.50.300">
    <property type="entry name" value="P-loop containing nucleotide triphosphate hydrolases"/>
    <property type="match status" value="2"/>
</dbReference>
<evidence type="ECO:0000313" key="13">
    <source>
        <dbReference type="Proteomes" id="UP000020218"/>
    </source>
</evidence>
<dbReference type="GO" id="GO:0046872">
    <property type="term" value="F:metal ion binding"/>
    <property type="evidence" value="ECO:0007669"/>
    <property type="project" value="UniProtKB-KW"/>
</dbReference>
<comment type="similarity">
    <text evidence="1">In the N-terminal section; belongs to the CRISPR-associated nuclease Cas3-HD family.</text>
</comment>
<evidence type="ECO:0000256" key="2">
    <source>
        <dbReference type="ARBA" id="ARBA00009046"/>
    </source>
</evidence>
<comment type="caution">
    <text evidence="12">The sequence shown here is derived from an EMBL/GenBank/DDBJ whole genome shotgun (WGS) entry which is preliminary data.</text>
</comment>